<dbReference type="SMART" id="SM00028">
    <property type="entry name" value="TPR"/>
    <property type="match status" value="2"/>
</dbReference>
<dbReference type="KEGG" id="ccah:DWG20_14995"/>
<protein>
    <submittedName>
        <fullName evidence="1">Uncharacterized protein</fullName>
    </submittedName>
</protein>
<accession>A0A345Y9M1</accession>
<dbReference type="InterPro" id="IPR011990">
    <property type="entry name" value="TPR-like_helical_dom_sf"/>
</dbReference>
<reference evidence="1 2" key="1">
    <citation type="submission" date="2018-07" db="EMBL/GenBank/DDBJ databases">
        <title>Crenobacter cavernae sp. nov., isolated from a karst cave.</title>
        <authorList>
            <person name="Zhu H."/>
        </authorList>
    </citation>
    <scope>NUCLEOTIDE SEQUENCE [LARGE SCALE GENOMIC DNA]</scope>
    <source>
        <strain evidence="1 2">K1W11S-77</strain>
    </source>
</reference>
<gene>
    <name evidence="1" type="ORF">DWG20_14995</name>
</gene>
<sequence>MQASQIDALMKMVGGPRDNALLRFAIGNALVSAGRFADAVPHLEQAVAWQADYSAAWKLLGRACAEAGDTAAAIAAYRRGIEVAEARGDVQAAKEMHVFLRRLEKAADGG</sequence>
<dbReference type="OrthoDB" id="8421013at2"/>
<dbReference type="Gene3D" id="1.25.40.10">
    <property type="entry name" value="Tetratricopeptide repeat domain"/>
    <property type="match status" value="1"/>
</dbReference>
<dbReference type="Pfam" id="PF13432">
    <property type="entry name" value="TPR_16"/>
    <property type="match status" value="1"/>
</dbReference>
<proteinExistence type="predicted"/>
<dbReference type="SUPFAM" id="SSF48452">
    <property type="entry name" value="TPR-like"/>
    <property type="match status" value="1"/>
</dbReference>
<evidence type="ECO:0000313" key="2">
    <source>
        <dbReference type="Proteomes" id="UP000254537"/>
    </source>
</evidence>
<dbReference type="RefSeq" id="WP_115434550.1">
    <property type="nucleotide sequence ID" value="NZ_CP031337.1"/>
</dbReference>
<dbReference type="EMBL" id="CP031337">
    <property type="protein sequence ID" value="AXK40623.1"/>
    <property type="molecule type" value="Genomic_DNA"/>
</dbReference>
<dbReference type="AlphaFoldDB" id="A0A345Y9M1"/>
<name>A0A345Y9M1_9NEIS</name>
<dbReference type="Proteomes" id="UP000254537">
    <property type="component" value="Chromosome"/>
</dbReference>
<dbReference type="InterPro" id="IPR019734">
    <property type="entry name" value="TPR_rpt"/>
</dbReference>
<organism evidence="1 2">
    <name type="scientific">Crenobacter cavernae</name>
    <dbReference type="NCBI Taxonomy" id="2290923"/>
    <lineage>
        <taxon>Bacteria</taxon>
        <taxon>Pseudomonadati</taxon>
        <taxon>Pseudomonadota</taxon>
        <taxon>Betaproteobacteria</taxon>
        <taxon>Neisseriales</taxon>
        <taxon>Neisseriaceae</taxon>
        <taxon>Crenobacter</taxon>
    </lineage>
</organism>
<evidence type="ECO:0000313" key="1">
    <source>
        <dbReference type="EMBL" id="AXK40623.1"/>
    </source>
</evidence>